<protein>
    <submittedName>
        <fullName evidence="1">Uncharacterized protein</fullName>
    </submittedName>
</protein>
<evidence type="ECO:0000313" key="2">
    <source>
        <dbReference type="Proteomes" id="UP000242757"/>
    </source>
</evidence>
<dbReference type="Proteomes" id="UP000242757">
    <property type="component" value="Unassembled WGS sequence"/>
</dbReference>
<comment type="caution">
    <text evidence="1">The sequence shown here is derived from an EMBL/GenBank/DDBJ whole genome shotgun (WGS) entry which is preliminary data.</text>
</comment>
<gene>
    <name evidence="1" type="ORF">B6S08_03510</name>
</gene>
<reference evidence="1 2" key="1">
    <citation type="submission" date="2017-08" db="EMBL/GenBank/DDBJ databases">
        <title>A Genome Sequence of Oceanimonas doudoroffii ATCC 27123T.</title>
        <authorList>
            <person name="Brennan M.A."/>
            <person name="Maclea K.S."/>
            <person name="Mcclelland W.D."/>
            <person name="Trachtenberg A.M."/>
        </authorList>
    </citation>
    <scope>NUCLEOTIDE SEQUENCE [LARGE SCALE GENOMIC DNA]</scope>
    <source>
        <strain evidence="1 2">ATCC 27123</strain>
    </source>
</reference>
<accession>A0A233RGT1</accession>
<sequence>MVQGLPRPDMMAEVMGGPKPEQLERAVDQSQEVYMKQKRTPCNGAGPMSATYCARCPTPKLSWWSTDRPSVRP</sequence>
<proteinExistence type="predicted"/>
<organism evidence="1 2">
    <name type="scientific">Oceanimonas doudoroffii</name>
    <dbReference type="NCBI Taxonomy" id="84158"/>
    <lineage>
        <taxon>Bacteria</taxon>
        <taxon>Pseudomonadati</taxon>
        <taxon>Pseudomonadota</taxon>
        <taxon>Gammaproteobacteria</taxon>
        <taxon>Aeromonadales</taxon>
        <taxon>Aeromonadaceae</taxon>
        <taxon>Oceanimonas</taxon>
    </lineage>
</organism>
<keyword evidence="2" id="KW-1185">Reference proteome</keyword>
<dbReference type="EMBL" id="NBIM01000001">
    <property type="protein sequence ID" value="OXY82600.1"/>
    <property type="molecule type" value="Genomic_DNA"/>
</dbReference>
<name>A0A233RGT1_9GAMM</name>
<dbReference type="AlphaFoldDB" id="A0A233RGT1"/>
<evidence type="ECO:0000313" key="1">
    <source>
        <dbReference type="EMBL" id="OXY82600.1"/>
    </source>
</evidence>